<sequence>MGRFRQAAGALLLAVGLALLTAGSAQSDGDYSFPSDPTAQLGVFPYCQCNDYRCKASPYRLRLTGVSNGTARTMKICYKFILNGCVDDNPCCKIIGDRLDKVDFEVQERCSKAVRQVTYDGAPKTFAFLTQYDTGVLSVRGIGATNGDAVGKEICIFVNATETTCTTPAGLCQRGDGTCRYTQFESSSHSCCATCLEGLNPPPPPPVSPCDCLSPLIDNHSKWRFKFSMSESIGQDVVYIFNLSVNEKATCIPVQYRPGDCCNQAMDGVSLALDPAYAGLVKYVRVYTADGKEMRPDVVQTAEAGLSITLPLMLHTTDIPVGKAYTFEIAFAQKDWADTEKMPCRQSQYEPSLPSCDYWIRGWQTAPGNPMEVLTPDEKTAGCCPEGVVSFCSEKIKGTCNPRLSDSPFRLAYVNATSPTGIRTTAVTFNVTAQTPSNPIGTPDCTRMSLQSVKLYITAEAAAKVASVTLNGLAAAYSVKKDAAGDYIDAAVPGSRPGTGIWTVNLSERFSGTDVCAYQVGQFTVCNYVLNGNNGQCCTMGDAPVTTMKLPFWTYGR</sequence>
<reference evidence="3" key="1">
    <citation type="journal article" date="2020" name="bioRxiv">
        <title>Comparative genomics of Chlamydomonas.</title>
        <authorList>
            <person name="Craig R.J."/>
            <person name="Hasan A.R."/>
            <person name="Ness R.W."/>
            <person name="Keightley P.D."/>
        </authorList>
    </citation>
    <scope>NUCLEOTIDE SEQUENCE</scope>
    <source>
        <strain evidence="3">CCAP 11/70</strain>
    </source>
</reference>
<feature type="domain" description="Pherophorin" evidence="2">
    <location>
        <begin position="399"/>
        <end position="538"/>
    </location>
</feature>
<comment type="caution">
    <text evidence="3">The sequence shown here is derived from an EMBL/GenBank/DDBJ whole genome shotgun (WGS) entry which is preliminary data.</text>
</comment>
<dbReference type="OrthoDB" id="536599at2759"/>
<dbReference type="AlphaFoldDB" id="A0A835Y9N7"/>
<evidence type="ECO:0000313" key="4">
    <source>
        <dbReference type="Proteomes" id="UP000612055"/>
    </source>
</evidence>
<evidence type="ECO:0000259" key="2">
    <source>
        <dbReference type="Pfam" id="PF12499"/>
    </source>
</evidence>
<proteinExistence type="predicted"/>
<name>A0A835Y9N7_9CHLO</name>
<gene>
    <name evidence="3" type="ORF">HYH03_003366</name>
</gene>
<feature type="signal peptide" evidence="1">
    <location>
        <begin position="1"/>
        <end position="25"/>
    </location>
</feature>
<accession>A0A835Y9N7</accession>
<dbReference type="Proteomes" id="UP000612055">
    <property type="component" value="Unassembled WGS sequence"/>
</dbReference>
<organism evidence="3 4">
    <name type="scientific">Edaphochlamys debaryana</name>
    <dbReference type="NCBI Taxonomy" id="47281"/>
    <lineage>
        <taxon>Eukaryota</taxon>
        <taxon>Viridiplantae</taxon>
        <taxon>Chlorophyta</taxon>
        <taxon>core chlorophytes</taxon>
        <taxon>Chlorophyceae</taxon>
        <taxon>CS clade</taxon>
        <taxon>Chlamydomonadales</taxon>
        <taxon>Chlamydomonadales incertae sedis</taxon>
        <taxon>Edaphochlamys</taxon>
    </lineage>
</organism>
<keyword evidence="4" id="KW-1185">Reference proteome</keyword>
<feature type="chain" id="PRO_5032740204" description="Pherophorin domain-containing protein" evidence="1">
    <location>
        <begin position="26"/>
        <end position="557"/>
    </location>
</feature>
<dbReference type="InterPro" id="IPR024616">
    <property type="entry name" value="Pherophorin"/>
</dbReference>
<keyword evidence="1" id="KW-0732">Signal</keyword>
<dbReference type="EMBL" id="JAEHOE010000009">
    <property type="protein sequence ID" value="KAG2498618.1"/>
    <property type="molecule type" value="Genomic_DNA"/>
</dbReference>
<feature type="domain" description="Pherophorin" evidence="2">
    <location>
        <begin position="44"/>
        <end position="192"/>
    </location>
</feature>
<evidence type="ECO:0000313" key="3">
    <source>
        <dbReference type="EMBL" id="KAG2498618.1"/>
    </source>
</evidence>
<protein>
    <recommendedName>
        <fullName evidence="2">Pherophorin domain-containing protein</fullName>
    </recommendedName>
</protein>
<evidence type="ECO:0000256" key="1">
    <source>
        <dbReference type="SAM" id="SignalP"/>
    </source>
</evidence>
<dbReference type="Pfam" id="PF12499">
    <property type="entry name" value="DUF3707"/>
    <property type="match status" value="2"/>
</dbReference>